<dbReference type="PANTHER" id="PTHR42794">
    <property type="entry name" value="HEMIN IMPORT ATP-BINDING PROTEIN HMUV"/>
    <property type="match status" value="1"/>
</dbReference>
<feature type="domain" description="ABC transporter" evidence="4">
    <location>
        <begin position="5"/>
        <end position="236"/>
    </location>
</feature>
<dbReference type="GO" id="GO:0005524">
    <property type="term" value="F:ATP binding"/>
    <property type="evidence" value="ECO:0007669"/>
    <property type="project" value="UniProtKB-KW"/>
</dbReference>
<name>A0A495BA55_VOGIN</name>
<dbReference type="Proteomes" id="UP000279384">
    <property type="component" value="Unassembled WGS sequence"/>
</dbReference>
<dbReference type="CDD" id="cd03214">
    <property type="entry name" value="ABC_Iron-Siderophores_B12_Hemin"/>
    <property type="match status" value="1"/>
</dbReference>
<comment type="caution">
    <text evidence="5">The sequence shown here is derived from an EMBL/GenBank/DDBJ whole genome shotgun (WGS) entry which is preliminary data.</text>
</comment>
<dbReference type="SMART" id="SM00382">
    <property type="entry name" value="AAA"/>
    <property type="match status" value="1"/>
</dbReference>
<dbReference type="PROSITE" id="PS00211">
    <property type="entry name" value="ABC_TRANSPORTER_1"/>
    <property type="match status" value="1"/>
</dbReference>
<proteinExistence type="predicted"/>
<dbReference type="InterPro" id="IPR027417">
    <property type="entry name" value="P-loop_NTPase"/>
</dbReference>
<dbReference type="PROSITE" id="PS50893">
    <property type="entry name" value="ABC_TRANSPORTER_2"/>
    <property type="match status" value="1"/>
</dbReference>
<dbReference type="InterPro" id="IPR003439">
    <property type="entry name" value="ABC_transporter-like_ATP-bd"/>
</dbReference>
<dbReference type="EMBL" id="RBID01000015">
    <property type="protein sequence ID" value="RKQ57868.1"/>
    <property type="molecule type" value="Genomic_DNA"/>
</dbReference>
<keyword evidence="2" id="KW-0547">Nucleotide-binding</keyword>
<reference evidence="5 6" key="1">
    <citation type="submission" date="2018-10" db="EMBL/GenBank/DDBJ databases">
        <title>Genomic Encyclopedia of Type Strains, Phase IV (KMG-IV): sequencing the most valuable type-strain genomes for metagenomic binning, comparative biology and taxonomic classification.</title>
        <authorList>
            <person name="Goeker M."/>
        </authorList>
    </citation>
    <scope>NUCLEOTIDE SEQUENCE [LARGE SCALE GENOMIC DNA]</scope>
    <source>
        <strain evidence="5 6">DSM 3303</strain>
    </source>
</reference>
<keyword evidence="1" id="KW-1003">Cell membrane</keyword>
<evidence type="ECO:0000256" key="2">
    <source>
        <dbReference type="ARBA" id="ARBA00022741"/>
    </source>
</evidence>
<dbReference type="Gene3D" id="3.40.50.300">
    <property type="entry name" value="P-loop containing nucleotide triphosphate hydrolases"/>
    <property type="match status" value="1"/>
</dbReference>
<evidence type="ECO:0000259" key="4">
    <source>
        <dbReference type="PROSITE" id="PS50893"/>
    </source>
</evidence>
<organism evidence="5 6">
    <name type="scientific">Vogesella indigofera</name>
    <name type="common">Pseudomonas indigofera</name>
    <dbReference type="NCBI Taxonomy" id="45465"/>
    <lineage>
        <taxon>Bacteria</taxon>
        <taxon>Pseudomonadati</taxon>
        <taxon>Pseudomonadota</taxon>
        <taxon>Betaproteobacteria</taxon>
        <taxon>Neisseriales</taxon>
        <taxon>Chromobacteriaceae</taxon>
        <taxon>Vogesella</taxon>
    </lineage>
</organism>
<dbReference type="SUPFAM" id="SSF52540">
    <property type="entry name" value="P-loop containing nucleoside triphosphate hydrolases"/>
    <property type="match status" value="1"/>
</dbReference>
<dbReference type="RefSeq" id="WP_120810757.1">
    <property type="nucleotide sequence ID" value="NZ_RBID01000015.1"/>
</dbReference>
<sequence length="265" mass="28131">MSLQITALSVQRQRRCIVEDVSLATPLAAGSLTALVGPNGAGKSTLIHALAGLLPSSGQLLLDEVPLSALPLRQRSRQVALLPQSLPQSVGLSPYELLLGGLLANGVGRREAETRIDAVLRRLGLLTLAMQRLDTLSGGQRQMVALAQVLARQPRLLLLDEPTSALDLRWQLAVLGAVGEDVRQRSAIGVIALHDLNLALRACDRVLVLAGGRLQADGAPDAVLDAALLRRVYGISARIEPCSQGRAQLIVDQLLPETHLEALPS</sequence>
<keyword evidence="1" id="KW-0472">Membrane</keyword>
<accession>A0A495BA55</accession>
<keyword evidence="3 5" id="KW-0067">ATP-binding</keyword>
<evidence type="ECO:0000256" key="3">
    <source>
        <dbReference type="ARBA" id="ARBA00022840"/>
    </source>
</evidence>
<dbReference type="InterPro" id="IPR003593">
    <property type="entry name" value="AAA+_ATPase"/>
</dbReference>
<dbReference type="InterPro" id="IPR017871">
    <property type="entry name" value="ABC_transporter-like_CS"/>
</dbReference>
<evidence type="ECO:0000313" key="6">
    <source>
        <dbReference type="Proteomes" id="UP000279384"/>
    </source>
</evidence>
<protein>
    <submittedName>
        <fullName evidence="5">Iron complex transport system ATP-binding protein</fullName>
    </submittedName>
</protein>
<dbReference type="PANTHER" id="PTHR42794:SF2">
    <property type="entry name" value="ABC TRANSPORTER ATP-BINDING PROTEIN"/>
    <property type="match status" value="1"/>
</dbReference>
<evidence type="ECO:0000256" key="1">
    <source>
        <dbReference type="ARBA" id="ARBA00022475"/>
    </source>
</evidence>
<dbReference type="GO" id="GO:0016887">
    <property type="term" value="F:ATP hydrolysis activity"/>
    <property type="evidence" value="ECO:0007669"/>
    <property type="project" value="InterPro"/>
</dbReference>
<dbReference type="AlphaFoldDB" id="A0A495BA55"/>
<evidence type="ECO:0000313" key="5">
    <source>
        <dbReference type="EMBL" id="RKQ57868.1"/>
    </source>
</evidence>
<dbReference type="Pfam" id="PF00005">
    <property type="entry name" value="ABC_tran"/>
    <property type="match status" value="1"/>
</dbReference>
<gene>
    <name evidence="5" type="ORF">C8E02_2172</name>
</gene>